<dbReference type="InterPro" id="IPR007159">
    <property type="entry name" value="SpoVT-AbrB_dom"/>
</dbReference>
<dbReference type="Pfam" id="PF04014">
    <property type="entry name" value="MazE_antitoxin"/>
    <property type="match status" value="1"/>
</dbReference>
<gene>
    <name evidence="3" type="ORF">AB447_208380</name>
    <name evidence="4" type="ORF">P8828_00205</name>
</gene>
<dbReference type="InterPro" id="IPR040678">
    <property type="entry name" value="AbrB_C"/>
</dbReference>
<dbReference type="EMBL" id="JARRTL010000003">
    <property type="protein sequence ID" value="MEC0483284.1"/>
    <property type="molecule type" value="Genomic_DNA"/>
</dbReference>
<evidence type="ECO:0000313" key="6">
    <source>
        <dbReference type="Proteomes" id="UP001341297"/>
    </source>
</evidence>
<evidence type="ECO:0000259" key="2">
    <source>
        <dbReference type="PROSITE" id="PS51740"/>
    </source>
</evidence>
<dbReference type="SUPFAM" id="SSF89447">
    <property type="entry name" value="AbrB/MazE/MraZ-like"/>
    <property type="match status" value="1"/>
</dbReference>
<dbReference type="NCBIfam" id="TIGR01439">
    <property type="entry name" value="lp_hng_hel_AbrB"/>
    <property type="match status" value="1"/>
</dbReference>
<dbReference type="OrthoDB" id="9782993at2"/>
<dbReference type="PANTHER" id="PTHR36432:SF4">
    <property type="entry name" value="TRANSITION STATE REGULATOR ABH-RELATED"/>
    <property type="match status" value="1"/>
</dbReference>
<reference evidence="4 6" key="3">
    <citation type="submission" date="2023-03" db="EMBL/GenBank/DDBJ databases">
        <title>Agriculturally important microbes genome sequencing.</title>
        <authorList>
            <person name="Dunlap C."/>
        </authorList>
    </citation>
    <scope>NUCLEOTIDE SEQUENCE [LARGE SCALE GENOMIC DNA]</scope>
    <source>
        <strain evidence="4 6">CBP-3203</strain>
    </source>
</reference>
<dbReference type="EMBL" id="LECW02000067">
    <property type="protein sequence ID" value="KRT88420.1"/>
    <property type="molecule type" value="Genomic_DNA"/>
</dbReference>
<dbReference type="PANTHER" id="PTHR36432">
    <property type="match status" value="1"/>
</dbReference>
<dbReference type="SMART" id="SM00966">
    <property type="entry name" value="SpoVT_AbrB"/>
    <property type="match status" value="1"/>
</dbReference>
<dbReference type="STRING" id="1664069.BGLY_4029"/>
<dbReference type="InterPro" id="IPR052731">
    <property type="entry name" value="B_subtilis_Trans_State_Reg"/>
</dbReference>
<accession>A0A0J6EHE8</accession>
<dbReference type="RefSeq" id="WP_048354936.1">
    <property type="nucleotide sequence ID" value="NZ_CP023481.1"/>
</dbReference>
<dbReference type="Gene3D" id="2.10.260.10">
    <property type="match status" value="1"/>
</dbReference>
<reference evidence="3" key="2">
    <citation type="submission" date="2015-10" db="EMBL/GenBank/DDBJ databases">
        <authorList>
            <person name="Gilbert D.G."/>
        </authorList>
    </citation>
    <scope>NUCLEOTIDE SEQUENCE</scope>
    <source>
        <strain evidence="3">GO-13</strain>
    </source>
</reference>
<proteinExistence type="predicted"/>
<name>A0A0J6EHE8_9BACI</name>
<keyword evidence="6" id="KW-1185">Reference proteome</keyword>
<sequence length="94" mass="10469">MKNTGIVRRIDELGRVVLPVEMRKVLNIEEKDPLEIYSDGDSIILTKYAANMACLMTGEITTQNRAYAGGKIVLSPRGAELLLEDMMEALSKKK</sequence>
<dbReference type="AlphaFoldDB" id="A0A0J6EHE8"/>
<evidence type="ECO:0000313" key="4">
    <source>
        <dbReference type="EMBL" id="MEC0483284.1"/>
    </source>
</evidence>
<evidence type="ECO:0000313" key="3">
    <source>
        <dbReference type="EMBL" id="KRT88420.1"/>
    </source>
</evidence>
<dbReference type="GO" id="GO:0003677">
    <property type="term" value="F:DNA binding"/>
    <property type="evidence" value="ECO:0007669"/>
    <property type="project" value="UniProtKB-UniRule"/>
</dbReference>
<dbReference type="InterPro" id="IPR037914">
    <property type="entry name" value="SpoVT-AbrB_sf"/>
</dbReference>
<dbReference type="Pfam" id="PF18277">
    <property type="entry name" value="AbrB_C"/>
    <property type="match status" value="1"/>
</dbReference>
<dbReference type="Proteomes" id="UP000036168">
    <property type="component" value="Unassembled WGS sequence"/>
</dbReference>
<evidence type="ECO:0000313" key="5">
    <source>
        <dbReference type="Proteomes" id="UP000036168"/>
    </source>
</evidence>
<dbReference type="Proteomes" id="UP001341297">
    <property type="component" value="Unassembled WGS sequence"/>
</dbReference>
<comment type="caution">
    <text evidence="3">The sequence shown here is derived from an EMBL/GenBank/DDBJ whole genome shotgun (WGS) entry which is preliminary data.</text>
</comment>
<reference evidence="3 5" key="1">
    <citation type="journal article" date="2015" name="Int. J. Syst. Evol. Microbiol.">
        <title>Bacillus glycinifermentans sp. nov., isolated from fermented soybean paste.</title>
        <authorList>
            <person name="Kim S.J."/>
            <person name="Dunlap C.A."/>
            <person name="Kwon S.W."/>
            <person name="Rooney A.P."/>
        </authorList>
    </citation>
    <scope>NUCLEOTIDE SEQUENCE [LARGE SCALE GENOMIC DNA]</scope>
    <source>
        <strain evidence="3 5">GO-13</strain>
    </source>
</reference>
<feature type="domain" description="SpoVT-AbrB" evidence="2">
    <location>
        <begin position="5"/>
        <end position="50"/>
    </location>
</feature>
<evidence type="ECO:0000256" key="1">
    <source>
        <dbReference type="PROSITE-ProRule" id="PRU01076"/>
    </source>
</evidence>
<keyword evidence="1 4" id="KW-0238">DNA-binding</keyword>
<dbReference type="PROSITE" id="PS51740">
    <property type="entry name" value="SPOVT_ABRB"/>
    <property type="match status" value="1"/>
</dbReference>
<protein>
    <submittedName>
        <fullName evidence="3">AbrB family transcriptional regulator</fullName>
    </submittedName>
    <submittedName>
        <fullName evidence="4">AbrB/MazE/SpoVT family DNA-binding domain-containing protein</fullName>
    </submittedName>
</protein>
<dbReference type="PATRIC" id="fig|1664069.3.peg.3509"/>
<organism evidence="3 5">
    <name type="scientific">Bacillus glycinifermentans</name>
    <dbReference type="NCBI Taxonomy" id="1664069"/>
    <lineage>
        <taxon>Bacteria</taxon>
        <taxon>Bacillati</taxon>
        <taxon>Bacillota</taxon>
        <taxon>Bacilli</taxon>
        <taxon>Bacillales</taxon>
        <taxon>Bacillaceae</taxon>
        <taxon>Bacillus</taxon>
    </lineage>
</organism>
<accession>A0A0J6ECX0</accession>